<accession>A0A7E4W2L4</accession>
<dbReference type="WBParaSite" id="Pan_g6754.t1">
    <property type="protein sequence ID" value="Pan_g6754.t1"/>
    <property type="gene ID" value="Pan_g6754"/>
</dbReference>
<name>A0A7E4W2L4_PANRE</name>
<evidence type="ECO:0000313" key="2">
    <source>
        <dbReference type="Proteomes" id="UP000492821"/>
    </source>
</evidence>
<reference evidence="3" key="2">
    <citation type="submission" date="2020-10" db="UniProtKB">
        <authorList>
            <consortium name="WormBaseParasite"/>
        </authorList>
    </citation>
    <scope>IDENTIFICATION</scope>
</reference>
<reference evidence="2" key="1">
    <citation type="journal article" date="2013" name="Genetics">
        <title>The draft genome and transcriptome of Panagrellus redivivus are shaped by the harsh demands of a free-living lifestyle.</title>
        <authorList>
            <person name="Srinivasan J."/>
            <person name="Dillman A.R."/>
            <person name="Macchietto M.G."/>
            <person name="Heikkinen L."/>
            <person name="Lakso M."/>
            <person name="Fracchia K.M."/>
            <person name="Antoshechkin I."/>
            <person name="Mortazavi A."/>
            <person name="Wong G."/>
            <person name="Sternberg P.W."/>
        </authorList>
    </citation>
    <scope>NUCLEOTIDE SEQUENCE [LARGE SCALE GENOMIC DNA]</scope>
    <source>
        <strain evidence="2">MT8872</strain>
    </source>
</reference>
<keyword evidence="2" id="KW-1185">Reference proteome</keyword>
<feature type="region of interest" description="Disordered" evidence="1">
    <location>
        <begin position="140"/>
        <end position="167"/>
    </location>
</feature>
<proteinExistence type="predicted"/>
<protein>
    <submittedName>
        <fullName evidence="3">Uncharacterized protein</fullName>
    </submittedName>
</protein>
<evidence type="ECO:0000313" key="3">
    <source>
        <dbReference type="WBParaSite" id="Pan_g6754.t1"/>
    </source>
</evidence>
<sequence length="167" mass="18517">MLRKSWRLQSAKNVSTSAVATQLDSVARNSVRPKGGSQAAGFELAQRRPHVNDATRECRREEHADGNELLLRRAPAPSESLCARSIKLLTRVMEPPSADAPNLSNHLLQTPQMLLNILSSSSFKAPRRNLSRLNLSFVRSQTSAKRQDGNRLPKAPQIGLYTKNSNH</sequence>
<organism evidence="2 3">
    <name type="scientific">Panagrellus redivivus</name>
    <name type="common">Microworm</name>
    <dbReference type="NCBI Taxonomy" id="6233"/>
    <lineage>
        <taxon>Eukaryota</taxon>
        <taxon>Metazoa</taxon>
        <taxon>Ecdysozoa</taxon>
        <taxon>Nematoda</taxon>
        <taxon>Chromadorea</taxon>
        <taxon>Rhabditida</taxon>
        <taxon>Tylenchina</taxon>
        <taxon>Panagrolaimomorpha</taxon>
        <taxon>Panagrolaimoidea</taxon>
        <taxon>Panagrolaimidae</taxon>
        <taxon>Panagrellus</taxon>
    </lineage>
</organism>
<evidence type="ECO:0000256" key="1">
    <source>
        <dbReference type="SAM" id="MobiDB-lite"/>
    </source>
</evidence>
<dbReference type="AlphaFoldDB" id="A0A7E4W2L4"/>
<dbReference type="Proteomes" id="UP000492821">
    <property type="component" value="Unassembled WGS sequence"/>
</dbReference>